<evidence type="ECO:0000256" key="3">
    <source>
        <dbReference type="ARBA" id="ARBA00022679"/>
    </source>
</evidence>
<dbReference type="NCBIfam" id="NF002325">
    <property type="entry name" value="PRK01278.1"/>
    <property type="match status" value="1"/>
</dbReference>
<comment type="cofactor">
    <cofactor evidence="5">
        <name>pyridoxal 5'-phosphate</name>
        <dbReference type="ChEBI" id="CHEBI:597326"/>
    </cofactor>
    <text evidence="5">Binds 1 pyridoxal phosphate per subunit.</text>
</comment>
<feature type="binding site" evidence="5">
    <location>
        <position position="281"/>
    </location>
    <ligand>
        <name>pyridoxal 5'-phosphate</name>
        <dbReference type="ChEBI" id="CHEBI:597326"/>
    </ligand>
</feature>
<keyword evidence="1 5" id="KW-0032">Aminotransferase</keyword>
<organism evidence="6 7">
    <name type="scientific">Anaerovorax odorimutans</name>
    <dbReference type="NCBI Taxonomy" id="109327"/>
    <lineage>
        <taxon>Bacteria</taxon>
        <taxon>Bacillati</taxon>
        <taxon>Bacillota</taxon>
        <taxon>Clostridia</taxon>
        <taxon>Peptostreptococcales</taxon>
        <taxon>Anaerovoracaceae</taxon>
        <taxon>Anaerovorax</taxon>
    </lineage>
</organism>
<feature type="binding site" evidence="5">
    <location>
        <begin position="105"/>
        <end position="106"/>
    </location>
    <ligand>
        <name>pyridoxal 5'-phosphate</name>
        <dbReference type="ChEBI" id="CHEBI:597326"/>
    </ligand>
</feature>
<gene>
    <name evidence="5" type="primary">argD</name>
    <name evidence="6" type="ORF">NE619_00205</name>
</gene>
<comment type="pathway">
    <text evidence="5">Amino-acid biosynthesis; L-arginine biosynthesis; N(2)-acetyl-L-ornithine from L-glutamate: step 4/4.</text>
</comment>
<dbReference type="PANTHER" id="PTHR11986">
    <property type="entry name" value="AMINOTRANSFERASE CLASS III"/>
    <property type="match status" value="1"/>
</dbReference>
<evidence type="ECO:0000256" key="5">
    <source>
        <dbReference type="HAMAP-Rule" id="MF_01107"/>
    </source>
</evidence>
<evidence type="ECO:0000256" key="4">
    <source>
        <dbReference type="ARBA" id="ARBA00022898"/>
    </source>
</evidence>
<comment type="miscellaneous">
    <text evidence="5">May also have succinyldiaminopimelate aminotransferase activity, thus carrying out the corresponding step in lysine biosynthesis.</text>
</comment>
<keyword evidence="5" id="KW-0055">Arginine biosynthesis</keyword>
<keyword evidence="2 5" id="KW-0028">Amino-acid biosynthesis</keyword>
<evidence type="ECO:0000256" key="1">
    <source>
        <dbReference type="ARBA" id="ARBA00022576"/>
    </source>
</evidence>
<dbReference type="HAMAP" id="MF_01107">
    <property type="entry name" value="ArgD_aminotrans_3"/>
    <property type="match status" value="1"/>
</dbReference>
<keyword evidence="3 5" id="KW-0808">Transferase</keyword>
<dbReference type="NCBIfam" id="TIGR00707">
    <property type="entry name" value="argD"/>
    <property type="match status" value="1"/>
</dbReference>
<protein>
    <recommendedName>
        <fullName evidence="5">Acetylornithine aminotransferase</fullName>
        <shortName evidence="5">ACOAT</shortName>
        <ecNumber evidence="5">2.6.1.11</ecNumber>
    </recommendedName>
</protein>
<comment type="subunit">
    <text evidence="5">Homodimer.</text>
</comment>
<feature type="binding site" evidence="5">
    <location>
        <position position="141"/>
    </location>
    <ligand>
        <name>N(2)-acetyl-L-ornithine</name>
        <dbReference type="ChEBI" id="CHEBI:57805"/>
    </ligand>
</feature>
<dbReference type="PANTHER" id="PTHR11986:SF79">
    <property type="entry name" value="ACETYLORNITHINE AMINOTRANSFERASE, MITOCHONDRIAL"/>
    <property type="match status" value="1"/>
</dbReference>
<dbReference type="InterPro" id="IPR015422">
    <property type="entry name" value="PyrdxlP-dep_Trfase_small"/>
</dbReference>
<evidence type="ECO:0000313" key="6">
    <source>
        <dbReference type="EMBL" id="MCQ4635154.1"/>
    </source>
</evidence>
<comment type="catalytic activity">
    <reaction evidence="5">
        <text>N(2)-acetyl-L-ornithine + 2-oxoglutarate = N-acetyl-L-glutamate 5-semialdehyde + L-glutamate</text>
        <dbReference type="Rhea" id="RHEA:18049"/>
        <dbReference type="ChEBI" id="CHEBI:16810"/>
        <dbReference type="ChEBI" id="CHEBI:29123"/>
        <dbReference type="ChEBI" id="CHEBI:29985"/>
        <dbReference type="ChEBI" id="CHEBI:57805"/>
        <dbReference type="EC" id="2.6.1.11"/>
    </reaction>
</comment>
<dbReference type="Gene3D" id="3.40.640.10">
    <property type="entry name" value="Type I PLP-dependent aspartate aminotransferase-like (Major domain)"/>
    <property type="match status" value="1"/>
</dbReference>
<dbReference type="PIRSF" id="PIRSF000521">
    <property type="entry name" value="Transaminase_4ab_Lys_Orn"/>
    <property type="match status" value="1"/>
</dbReference>
<name>A0ABT1RJ02_9FIRM</name>
<feature type="modified residue" description="N6-(pyridoxal phosphate)lysine" evidence="5">
    <location>
        <position position="252"/>
    </location>
</feature>
<dbReference type="InterPro" id="IPR015421">
    <property type="entry name" value="PyrdxlP-dep_Trfase_major"/>
</dbReference>
<sequence length="389" mass="42388">MKKIDIKKADQEKIVGTYARYDLVADSGKGAVCVDEKGKEYIDFTAGIGVNSLGFCDEGWVKAVTKQLKKLQHVSNLFYTEPQARVAELLTARTGLSKVFFSNSGAEANEVAIKAARKYSNNKYGNDINWITTLENSFHGRTMAAITATGQESYHKDFYPFLGNFSYCKPNDLEDLQKNVTDKTCAIMLEIIQGEGGVVNLKKEFLQEVEELCRRKDMVFIVDEVQTGIGRTGTLFAYEQFGIKPDIVTFAKGIGGGLPIGGALFGEKVCDVLGPGNHGTTYGGNPVACAGALEVLTRMDEAFLKEVAEKGEYMKKKLLSMPSVVSVSGMGLMIGVEIEGKEAKAVVAAALENGLMSLTAKDKIRLLPPLTITYEEIDKGLKILEDVLK</sequence>
<dbReference type="InterPro" id="IPR050103">
    <property type="entry name" value="Class-III_PLP-dep_AT"/>
</dbReference>
<feature type="binding site" evidence="5">
    <location>
        <begin position="223"/>
        <end position="226"/>
    </location>
    <ligand>
        <name>pyridoxal 5'-phosphate</name>
        <dbReference type="ChEBI" id="CHEBI:597326"/>
    </ligand>
</feature>
<keyword evidence="5" id="KW-0963">Cytoplasm</keyword>
<dbReference type="InterPro" id="IPR015424">
    <property type="entry name" value="PyrdxlP-dep_Trfase"/>
</dbReference>
<reference evidence="6 7" key="1">
    <citation type="submission" date="2022-06" db="EMBL/GenBank/DDBJ databases">
        <title>Isolation of gut microbiota from human fecal samples.</title>
        <authorList>
            <person name="Pamer E.G."/>
            <person name="Barat B."/>
            <person name="Waligurski E."/>
            <person name="Medina S."/>
            <person name="Paddock L."/>
            <person name="Mostad J."/>
        </authorList>
    </citation>
    <scope>NUCLEOTIDE SEQUENCE [LARGE SCALE GENOMIC DNA]</scope>
    <source>
        <strain evidence="6 7">SL.3.17</strain>
    </source>
</reference>
<dbReference type="CDD" id="cd00610">
    <property type="entry name" value="OAT_like"/>
    <property type="match status" value="1"/>
</dbReference>
<dbReference type="Pfam" id="PF00202">
    <property type="entry name" value="Aminotran_3"/>
    <property type="match status" value="1"/>
</dbReference>
<comment type="similarity">
    <text evidence="5">Belongs to the class-III pyridoxal-phosphate-dependent aminotransferase family. ArgD subfamily.</text>
</comment>
<dbReference type="Gene3D" id="3.90.1150.10">
    <property type="entry name" value="Aspartate Aminotransferase, domain 1"/>
    <property type="match status" value="1"/>
</dbReference>
<dbReference type="InterPro" id="IPR005814">
    <property type="entry name" value="Aminotrans_3"/>
</dbReference>
<proteinExistence type="inferred from homology"/>
<keyword evidence="4 5" id="KW-0663">Pyridoxal phosphate</keyword>
<keyword evidence="7" id="KW-1185">Reference proteome</keyword>
<evidence type="ECO:0000256" key="2">
    <source>
        <dbReference type="ARBA" id="ARBA00022605"/>
    </source>
</evidence>
<dbReference type="SUPFAM" id="SSF53383">
    <property type="entry name" value="PLP-dependent transferases"/>
    <property type="match status" value="1"/>
</dbReference>
<dbReference type="EMBL" id="JANFXK010000001">
    <property type="protein sequence ID" value="MCQ4635154.1"/>
    <property type="molecule type" value="Genomic_DNA"/>
</dbReference>
<dbReference type="InterPro" id="IPR004636">
    <property type="entry name" value="AcOrn/SuccOrn_fam"/>
</dbReference>
<dbReference type="PROSITE" id="PS00600">
    <property type="entry name" value="AA_TRANSFER_CLASS_3"/>
    <property type="match status" value="1"/>
</dbReference>
<comment type="caution">
    <text evidence="6">The sequence shown here is derived from an EMBL/GenBank/DDBJ whole genome shotgun (WGS) entry which is preliminary data.</text>
</comment>
<accession>A0ABT1RJ02</accession>
<feature type="binding site" evidence="5">
    <location>
        <position position="280"/>
    </location>
    <ligand>
        <name>N(2)-acetyl-L-ornithine</name>
        <dbReference type="ChEBI" id="CHEBI:57805"/>
    </ligand>
</feature>
<dbReference type="EC" id="2.6.1.11" evidence="5"/>
<comment type="subcellular location">
    <subcellularLocation>
        <location evidence="5">Cytoplasm</location>
    </subcellularLocation>
</comment>
<dbReference type="InterPro" id="IPR049704">
    <property type="entry name" value="Aminotrans_3_PPA_site"/>
</dbReference>
<evidence type="ECO:0000313" key="7">
    <source>
        <dbReference type="Proteomes" id="UP001524502"/>
    </source>
</evidence>
<dbReference type="Proteomes" id="UP001524502">
    <property type="component" value="Unassembled WGS sequence"/>
</dbReference>
<feature type="binding site" evidence="5">
    <location>
        <position position="138"/>
    </location>
    <ligand>
        <name>pyridoxal 5'-phosphate</name>
        <dbReference type="ChEBI" id="CHEBI:597326"/>
    </ligand>
</feature>
<dbReference type="RefSeq" id="WP_256130356.1">
    <property type="nucleotide sequence ID" value="NZ_JANFXK010000001.1"/>
</dbReference>